<evidence type="ECO:0000256" key="4">
    <source>
        <dbReference type="ARBA" id="ARBA00022824"/>
    </source>
</evidence>
<evidence type="ECO:0000256" key="7">
    <source>
        <dbReference type="ARBA" id="ARBA00023128"/>
    </source>
</evidence>
<evidence type="ECO:0000256" key="9">
    <source>
        <dbReference type="SAM" id="MobiDB-lite"/>
    </source>
</evidence>
<dbReference type="GO" id="GO:0007005">
    <property type="term" value="P:mitochondrion organization"/>
    <property type="evidence" value="ECO:0007669"/>
    <property type="project" value="InterPro"/>
</dbReference>
<evidence type="ECO:0000256" key="5">
    <source>
        <dbReference type="ARBA" id="ARBA00023055"/>
    </source>
</evidence>
<dbReference type="AlphaFoldDB" id="A0A1Y1Z4R6"/>
<dbReference type="FunCoup" id="A0A1Y1Z4R6">
    <property type="interactions" value="69"/>
</dbReference>
<dbReference type="PANTHER" id="PTHR28204">
    <property type="entry name" value="MITOCHONDRIAL DISTRIBUTION AND MORPHOLOGY PROTEIN 12"/>
    <property type="match status" value="1"/>
</dbReference>
<keyword evidence="2" id="KW-0813">Transport</keyword>
<dbReference type="STRING" id="1314790.A0A1Y1Z4R6"/>
<keyword evidence="5" id="KW-0445">Lipid transport</keyword>
<keyword evidence="12" id="KW-1185">Reference proteome</keyword>
<proteinExistence type="predicted"/>
<dbReference type="GO" id="GO:1990456">
    <property type="term" value="P:mitochondrion-endoplasmic reticulum membrane tethering"/>
    <property type="evidence" value="ECO:0007669"/>
    <property type="project" value="TreeGrafter"/>
</dbReference>
<keyword evidence="8" id="KW-0472">Membrane</keyword>
<evidence type="ECO:0000256" key="8">
    <source>
        <dbReference type="ARBA" id="ARBA00023136"/>
    </source>
</evidence>
<dbReference type="InterPro" id="IPR031468">
    <property type="entry name" value="SMP_LBD"/>
</dbReference>
<evidence type="ECO:0000259" key="10">
    <source>
        <dbReference type="PROSITE" id="PS51847"/>
    </source>
</evidence>
<gene>
    <name evidence="11" type="ORF">K493DRAFT_311093</name>
</gene>
<keyword evidence="3" id="KW-1000">Mitochondrion outer membrane</keyword>
<feature type="region of interest" description="Disordered" evidence="9">
    <location>
        <begin position="132"/>
        <end position="172"/>
    </location>
</feature>
<comment type="caution">
    <text evidence="11">The sequence shown here is derived from an EMBL/GenBank/DDBJ whole genome shotgun (WGS) entry which is preliminary data.</text>
</comment>
<comment type="subcellular location">
    <subcellularLocation>
        <location evidence="1">Membrane</location>
    </subcellularLocation>
</comment>
<feature type="domain" description="SMP-LTD" evidence="10">
    <location>
        <begin position="1"/>
        <end position="247"/>
    </location>
</feature>
<sequence length="247" mass="27543">MSFEIFWDKLDSEIASSIREKINSHFQQVKRPSFLGEIEILDFNFGTIPPVVEIVDITDPFPEFYWTDDEEDGEEYTYTDELSENGSYYESNSVGGDTTSHASFNSSHRLSHKFHSDNYSIPRTPSLFSEDGYFDSSNARNQPSLQSGPSTRASPMIPSHNQRSHAPVKQDSDAQIHLSVTYNGDMRLTIATELQLNYPSIAFMSLPVRLTVTGFSFSGMRLSLCNSVQSIAGINGLSSCRGHSAPS</sequence>
<evidence type="ECO:0000256" key="1">
    <source>
        <dbReference type="ARBA" id="ARBA00004370"/>
    </source>
</evidence>
<dbReference type="EMBL" id="MCFE01000028">
    <property type="protein sequence ID" value="ORY05104.1"/>
    <property type="molecule type" value="Genomic_DNA"/>
</dbReference>
<dbReference type="InParanoid" id="A0A1Y1Z4R6"/>
<name>A0A1Y1Z4R6_9FUNG</name>
<dbReference type="GO" id="GO:0015914">
    <property type="term" value="P:phospholipid transport"/>
    <property type="evidence" value="ECO:0007669"/>
    <property type="project" value="TreeGrafter"/>
</dbReference>
<organism evidence="11 12">
    <name type="scientific">Basidiobolus meristosporus CBS 931.73</name>
    <dbReference type="NCBI Taxonomy" id="1314790"/>
    <lineage>
        <taxon>Eukaryota</taxon>
        <taxon>Fungi</taxon>
        <taxon>Fungi incertae sedis</taxon>
        <taxon>Zoopagomycota</taxon>
        <taxon>Entomophthoromycotina</taxon>
        <taxon>Basidiobolomycetes</taxon>
        <taxon>Basidiobolales</taxon>
        <taxon>Basidiobolaceae</taxon>
        <taxon>Basidiobolus</taxon>
    </lineage>
</organism>
<evidence type="ECO:0000256" key="3">
    <source>
        <dbReference type="ARBA" id="ARBA00022787"/>
    </source>
</evidence>
<dbReference type="Proteomes" id="UP000193498">
    <property type="component" value="Unassembled WGS sequence"/>
</dbReference>
<feature type="compositionally biased region" description="Polar residues" evidence="9">
    <location>
        <begin position="135"/>
        <end position="153"/>
    </location>
</feature>
<keyword evidence="4" id="KW-0256">Endoplasmic reticulum</keyword>
<evidence type="ECO:0000256" key="2">
    <source>
        <dbReference type="ARBA" id="ARBA00022448"/>
    </source>
</evidence>
<accession>A0A1Y1Z4R6</accession>
<evidence type="ECO:0000256" key="6">
    <source>
        <dbReference type="ARBA" id="ARBA00023121"/>
    </source>
</evidence>
<dbReference type="InterPro" id="IPR027532">
    <property type="entry name" value="Mdm12"/>
</dbReference>
<dbReference type="Pfam" id="PF26544">
    <property type="entry name" value="Mdm12"/>
    <property type="match status" value="2"/>
</dbReference>
<evidence type="ECO:0000313" key="12">
    <source>
        <dbReference type="Proteomes" id="UP000193498"/>
    </source>
</evidence>
<dbReference type="GO" id="GO:0032865">
    <property type="term" value="C:ERMES complex"/>
    <property type="evidence" value="ECO:0007669"/>
    <property type="project" value="InterPro"/>
</dbReference>
<keyword evidence="6" id="KW-0446">Lipid-binding</keyword>
<reference evidence="11 12" key="1">
    <citation type="submission" date="2016-07" db="EMBL/GenBank/DDBJ databases">
        <title>Pervasive Adenine N6-methylation of Active Genes in Fungi.</title>
        <authorList>
            <consortium name="DOE Joint Genome Institute"/>
            <person name="Mondo S.J."/>
            <person name="Dannebaum R.O."/>
            <person name="Kuo R.C."/>
            <person name="Labutti K."/>
            <person name="Haridas S."/>
            <person name="Kuo A."/>
            <person name="Salamov A."/>
            <person name="Ahrendt S.R."/>
            <person name="Lipzen A."/>
            <person name="Sullivan W."/>
            <person name="Andreopoulos W.B."/>
            <person name="Clum A."/>
            <person name="Lindquist E."/>
            <person name="Daum C."/>
            <person name="Ramamoorthy G.K."/>
            <person name="Gryganskyi A."/>
            <person name="Culley D."/>
            <person name="Magnuson J.K."/>
            <person name="James T.Y."/>
            <person name="O'Malley M.A."/>
            <person name="Stajich J.E."/>
            <person name="Spatafora J.W."/>
            <person name="Visel A."/>
            <person name="Grigoriev I.V."/>
        </authorList>
    </citation>
    <scope>NUCLEOTIDE SEQUENCE [LARGE SCALE GENOMIC DNA]</scope>
    <source>
        <strain evidence="11 12">CBS 931.73</strain>
    </source>
</reference>
<keyword evidence="7" id="KW-0496">Mitochondrion</keyword>
<dbReference type="OrthoDB" id="3356905at2759"/>
<protein>
    <recommendedName>
        <fullName evidence="10">SMP-LTD domain-containing protein</fullName>
    </recommendedName>
</protein>
<dbReference type="GO" id="GO:0008289">
    <property type="term" value="F:lipid binding"/>
    <property type="evidence" value="ECO:0007669"/>
    <property type="project" value="UniProtKB-KW"/>
</dbReference>
<dbReference type="PROSITE" id="PS51847">
    <property type="entry name" value="SMP"/>
    <property type="match status" value="1"/>
</dbReference>
<evidence type="ECO:0000313" key="11">
    <source>
        <dbReference type="EMBL" id="ORY05104.1"/>
    </source>
</evidence>
<dbReference type="PANTHER" id="PTHR28204:SF1">
    <property type="entry name" value="MITOCHONDRIAL DISTRIBUTION AND MORPHOLOGY PROTEIN 12"/>
    <property type="match status" value="1"/>
</dbReference>